<feature type="region of interest" description="Disordered" evidence="1">
    <location>
        <begin position="180"/>
        <end position="204"/>
    </location>
</feature>
<proteinExistence type="predicted"/>
<dbReference type="EMBL" id="AWUE01020748">
    <property type="protein sequence ID" value="OMO66510.1"/>
    <property type="molecule type" value="Genomic_DNA"/>
</dbReference>
<keyword evidence="2" id="KW-0472">Membrane</keyword>
<keyword evidence="4" id="KW-1185">Reference proteome</keyword>
<name>A0A1R3H895_9ROSI</name>
<feature type="compositionally biased region" description="Acidic residues" evidence="1">
    <location>
        <begin position="187"/>
        <end position="204"/>
    </location>
</feature>
<evidence type="ECO:0000313" key="3">
    <source>
        <dbReference type="EMBL" id="OMO66510.1"/>
    </source>
</evidence>
<feature type="compositionally biased region" description="Basic and acidic residues" evidence="1">
    <location>
        <begin position="16"/>
        <end position="25"/>
    </location>
</feature>
<gene>
    <name evidence="3" type="ORF">COLO4_30526</name>
</gene>
<feature type="compositionally biased region" description="Basic residues" evidence="1">
    <location>
        <begin position="96"/>
        <end position="107"/>
    </location>
</feature>
<keyword evidence="2" id="KW-0812">Transmembrane</keyword>
<dbReference type="Proteomes" id="UP000187203">
    <property type="component" value="Unassembled WGS sequence"/>
</dbReference>
<dbReference type="AlphaFoldDB" id="A0A1R3H895"/>
<feature type="compositionally biased region" description="Low complexity" evidence="1">
    <location>
        <begin position="86"/>
        <end position="95"/>
    </location>
</feature>
<reference evidence="4" key="1">
    <citation type="submission" date="2013-09" db="EMBL/GenBank/DDBJ databases">
        <title>Corchorus olitorius genome sequencing.</title>
        <authorList>
            <person name="Alam M."/>
            <person name="Haque M.S."/>
            <person name="Islam M.S."/>
            <person name="Emdad E.M."/>
            <person name="Islam M.M."/>
            <person name="Ahmed B."/>
            <person name="Halim A."/>
            <person name="Hossen Q.M.M."/>
            <person name="Hossain M.Z."/>
            <person name="Ahmed R."/>
            <person name="Khan M.M."/>
            <person name="Islam R."/>
            <person name="Rashid M.M."/>
            <person name="Khan S.A."/>
            <person name="Rahman M.S."/>
            <person name="Alam M."/>
            <person name="Yahiya A.S."/>
            <person name="Khan M.S."/>
            <person name="Azam M.S."/>
            <person name="Haque T."/>
            <person name="Lashkar M.Z.H."/>
            <person name="Akhand A.I."/>
            <person name="Morshed G."/>
            <person name="Roy S."/>
            <person name="Uddin K.S."/>
            <person name="Rabeya T."/>
            <person name="Hossain A.S."/>
            <person name="Chowdhury A."/>
            <person name="Snigdha A.R."/>
            <person name="Mortoza M.S."/>
            <person name="Matin S.A."/>
            <person name="Hoque S.M.E."/>
            <person name="Islam M.K."/>
            <person name="Roy D.K."/>
            <person name="Haider R."/>
            <person name="Moosa M.M."/>
            <person name="Elias S.M."/>
            <person name="Hasan A.M."/>
            <person name="Jahan S."/>
            <person name="Shafiuddin M."/>
            <person name="Mahmood N."/>
            <person name="Shommy N.S."/>
        </authorList>
    </citation>
    <scope>NUCLEOTIDE SEQUENCE [LARGE SCALE GENOMIC DNA]</scope>
    <source>
        <strain evidence="4">cv. O-4</strain>
    </source>
</reference>
<keyword evidence="2" id="KW-1133">Transmembrane helix</keyword>
<evidence type="ECO:0000313" key="4">
    <source>
        <dbReference type="Proteomes" id="UP000187203"/>
    </source>
</evidence>
<feature type="compositionally biased region" description="Basic and acidic residues" evidence="1">
    <location>
        <begin position="51"/>
        <end position="67"/>
    </location>
</feature>
<feature type="compositionally biased region" description="Polar residues" evidence="1">
    <location>
        <begin position="560"/>
        <end position="573"/>
    </location>
</feature>
<dbReference type="PANTHER" id="PTHR34775:SF6">
    <property type="entry name" value="TRANSMEMBRANE PROTEIN"/>
    <property type="match status" value="1"/>
</dbReference>
<evidence type="ECO:0000256" key="1">
    <source>
        <dbReference type="SAM" id="MobiDB-lite"/>
    </source>
</evidence>
<protein>
    <submittedName>
        <fullName evidence="3">Uncharacterized protein</fullName>
    </submittedName>
</protein>
<accession>A0A1R3H895</accession>
<evidence type="ECO:0000256" key="2">
    <source>
        <dbReference type="SAM" id="Phobius"/>
    </source>
</evidence>
<feature type="compositionally biased region" description="Polar residues" evidence="1">
    <location>
        <begin position="68"/>
        <end position="84"/>
    </location>
</feature>
<organism evidence="3 4">
    <name type="scientific">Corchorus olitorius</name>
    <dbReference type="NCBI Taxonomy" id="93759"/>
    <lineage>
        <taxon>Eukaryota</taxon>
        <taxon>Viridiplantae</taxon>
        <taxon>Streptophyta</taxon>
        <taxon>Embryophyta</taxon>
        <taxon>Tracheophyta</taxon>
        <taxon>Spermatophyta</taxon>
        <taxon>Magnoliopsida</taxon>
        <taxon>eudicotyledons</taxon>
        <taxon>Gunneridae</taxon>
        <taxon>Pentapetalae</taxon>
        <taxon>rosids</taxon>
        <taxon>malvids</taxon>
        <taxon>Malvales</taxon>
        <taxon>Malvaceae</taxon>
        <taxon>Grewioideae</taxon>
        <taxon>Apeibeae</taxon>
        <taxon>Corchorus</taxon>
    </lineage>
</organism>
<comment type="caution">
    <text evidence="3">The sequence shown here is derived from an EMBL/GenBank/DDBJ whole genome shotgun (WGS) entry which is preliminary data.</text>
</comment>
<feature type="transmembrane region" description="Helical" evidence="2">
    <location>
        <begin position="422"/>
        <end position="440"/>
    </location>
</feature>
<dbReference type="PANTHER" id="PTHR34775">
    <property type="entry name" value="TRANSMEMBRANE PROTEIN"/>
    <property type="match status" value="1"/>
</dbReference>
<sequence length="624" mass="69563">MKSSKNKVSFATRPSKGSDENDRSIQEMGLNLGNPKKETGKNFMCPTVSADSKDSFQRRKILAERNESSGSNFSHTHPSKSLNFDSKPSPKTTSKPSHKNISPKKTPKSYNSRDETPSPGPYDPLINYLSPRPQFLRYDPGRRKQIFMRLQMNAKDADDETDSCCGEDGSSSCGCEEISEESGSFLEQEDDEIDIESDDEESEEEVGWNIMRNGLKFLLWSVILLLWTAYICSMNSPTHPQDFGFIQNSSNVTAEGVVAGFKLLDGKPKGQCLLVLKNSAVSDKSIEEVMAESITKKETFTLELEDRHHVESPEMVEEVKTDEDVSEEVLVKIADIYDHFSEEKATVKETEVVEVNGESEDIIEESLAEKEAWKELQNEVPHEDMVQGTIVQHEGISDTSVSLNIEEVNLINGPFQHSGTGILLKVLFGVITTIVASLVLRWRKAIASKHSSLVVKHFTKPVLNEKSSLVLAAEKEDHHALMNTVPLDDSADKDIEESYQRRAPSVELLSELEVEAISSSGKNCGLTTASNEVNNHSYFLEKDLKSKAYAAPVQDKKSFSEFSTPVNSNSSQKLIAKKKLSRKEFGNNNMAGLDGEDRNEVQTPSTLRRSDRLRNRSVTSPPKQ</sequence>
<dbReference type="OrthoDB" id="1938687at2759"/>
<feature type="region of interest" description="Disordered" evidence="1">
    <location>
        <begin position="1"/>
        <end position="128"/>
    </location>
</feature>
<feature type="region of interest" description="Disordered" evidence="1">
    <location>
        <begin position="558"/>
        <end position="624"/>
    </location>
</feature>